<dbReference type="HOGENOM" id="CLU_047737_2_0_0"/>
<reference evidence="7 8" key="1">
    <citation type="submission" date="2007-08" db="EMBL/GenBank/DDBJ databases">
        <title>Complete sequence of Roseiflexus castenholzii DSM 13941.</title>
        <authorList>
            <consortium name="US DOE Joint Genome Institute"/>
            <person name="Copeland A."/>
            <person name="Lucas S."/>
            <person name="Lapidus A."/>
            <person name="Barry K."/>
            <person name="Glavina del Rio T."/>
            <person name="Dalin E."/>
            <person name="Tice H."/>
            <person name="Pitluck S."/>
            <person name="Thompson L.S."/>
            <person name="Brettin T."/>
            <person name="Bruce D."/>
            <person name="Detter J.C."/>
            <person name="Han C."/>
            <person name="Tapia R."/>
            <person name="Schmutz J."/>
            <person name="Larimer F."/>
            <person name="Land M."/>
            <person name="Hauser L."/>
            <person name="Kyrpides N."/>
            <person name="Mikhailova N."/>
            <person name="Bryant D.A."/>
            <person name="Hanada S."/>
            <person name="Tsukatani Y."/>
            <person name="Richardson P."/>
        </authorList>
    </citation>
    <scope>NUCLEOTIDE SEQUENCE [LARGE SCALE GENOMIC DNA]</scope>
    <source>
        <strain evidence="8">DSM 13941 / HLO8</strain>
    </source>
</reference>
<dbReference type="InterPro" id="IPR045214">
    <property type="entry name" value="Surf1/Surf4"/>
</dbReference>
<sequence length="246" mass="27104">MVRYLLTGKRLIATLLVLVGASALCGLGMWQLERHAQRAALNARIADGLAQSPVPLESVSDLQALDYRPVTARGVFDPAHEVLLRNRSLNGITGYHVITPLRLSGRNDAVLVDRGWIPLTEASPEARRAFAPPRGEMLVTGIARQPEIYAGGPKDPPLTAERPRLDAWFRVDVARIQEQTPYPLLPVFVEMQPVPDAPLTLPQPVPPPEPDQGPHLGYAIQWFSFAVILVVGYVVFQHRTLEAQRG</sequence>
<evidence type="ECO:0000256" key="6">
    <source>
        <dbReference type="RuleBase" id="RU363076"/>
    </source>
</evidence>
<evidence type="ECO:0000256" key="4">
    <source>
        <dbReference type="ARBA" id="ARBA00022989"/>
    </source>
</evidence>
<dbReference type="RefSeq" id="WP_012119726.1">
    <property type="nucleotide sequence ID" value="NC_009767.1"/>
</dbReference>
<dbReference type="PANTHER" id="PTHR23427:SF2">
    <property type="entry name" value="SURFEIT LOCUS PROTEIN 1"/>
    <property type="match status" value="1"/>
</dbReference>
<dbReference type="CDD" id="cd06662">
    <property type="entry name" value="SURF1"/>
    <property type="match status" value="1"/>
</dbReference>
<name>A7NIJ6_ROSCS</name>
<dbReference type="PANTHER" id="PTHR23427">
    <property type="entry name" value="SURFEIT LOCUS PROTEIN"/>
    <property type="match status" value="1"/>
</dbReference>
<dbReference type="GO" id="GO:0005886">
    <property type="term" value="C:plasma membrane"/>
    <property type="evidence" value="ECO:0007669"/>
    <property type="project" value="UniProtKB-SubCell"/>
</dbReference>
<dbReference type="Pfam" id="PF02104">
    <property type="entry name" value="SURF1"/>
    <property type="match status" value="1"/>
</dbReference>
<evidence type="ECO:0000313" key="7">
    <source>
        <dbReference type="EMBL" id="ABU57296.1"/>
    </source>
</evidence>
<keyword evidence="6" id="KW-1003">Cell membrane</keyword>
<evidence type="ECO:0000256" key="2">
    <source>
        <dbReference type="ARBA" id="ARBA00007165"/>
    </source>
</evidence>
<keyword evidence="5 6" id="KW-0472">Membrane</keyword>
<dbReference type="InterPro" id="IPR002994">
    <property type="entry name" value="Surf1/Shy1"/>
</dbReference>
<organism evidence="7 8">
    <name type="scientific">Roseiflexus castenholzii (strain DSM 13941 / HLO8)</name>
    <dbReference type="NCBI Taxonomy" id="383372"/>
    <lineage>
        <taxon>Bacteria</taxon>
        <taxon>Bacillati</taxon>
        <taxon>Chloroflexota</taxon>
        <taxon>Chloroflexia</taxon>
        <taxon>Chloroflexales</taxon>
        <taxon>Roseiflexineae</taxon>
        <taxon>Roseiflexaceae</taxon>
        <taxon>Roseiflexus</taxon>
    </lineage>
</organism>
<dbReference type="EMBL" id="CP000804">
    <property type="protein sequence ID" value="ABU57296.1"/>
    <property type="molecule type" value="Genomic_DNA"/>
</dbReference>
<gene>
    <name evidence="7" type="ordered locus">Rcas_1199</name>
</gene>
<keyword evidence="3 6" id="KW-0812">Transmembrane</keyword>
<evidence type="ECO:0000256" key="3">
    <source>
        <dbReference type="ARBA" id="ARBA00022692"/>
    </source>
</evidence>
<evidence type="ECO:0000256" key="5">
    <source>
        <dbReference type="ARBA" id="ARBA00023136"/>
    </source>
</evidence>
<evidence type="ECO:0000256" key="1">
    <source>
        <dbReference type="ARBA" id="ARBA00004370"/>
    </source>
</evidence>
<protein>
    <recommendedName>
        <fullName evidence="6">SURF1-like protein</fullName>
    </recommendedName>
</protein>
<dbReference type="OrthoDB" id="9807214at2"/>
<dbReference type="KEGG" id="rca:Rcas_1199"/>
<comment type="similarity">
    <text evidence="2 6">Belongs to the SURF1 family.</text>
</comment>
<dbReference type="eggNOG" id="COG3346">
    <property type="taxonomic scope" value="Bacteria"/>
</dbReference>
<dbReference type="Proteomes" id="UP000000263">
    <property type="component" value="Chromosome"/>
</dbReference>
<dbReference type="STRING" id="383372.Rcas_1199"/>
<dbReference type="PROSITE" id="PS50895">
    <property type="entry name" value="SURF1"/>
    <property type="match status" value="1"/>
</dbReference>
<comment type="caution">
    <text evidence="6">Lacks conserved residue(s) required for the propagation of feature annotation.</text>
</comment>
<keyword evidence="8" id="KW-1185">Reference proteome</keyword>
<keyword evidence="4 6" id="KW-1133">Transmembrane helix</keyword>
<comment type="subcellular location">
    <subcellularLocation>
        <location evidence="6">Cell membrane</location>
        <topology evidence="6">Multi-pass membrane protein</topology>
    </subcellularLocation>
    <subcellularLocation>
        <location evidence="1">Membrane</location>
    </subcellularLocation>
</comment>
<feature type="transmembrane region" description="Helical" evidence="6">
    <location>
        <begin position="216"/>
        <end position="236"/>
    </location>
</feature>
<evidence type="ECO:0000313" key="8">
    <source>
        <dbReference type="Proteomes" id="UP000000263"/>
    </source>
</evidence>
<accession>A7NIJ6</accession>
<dbReference type="AlphaFoldDB" id="A7NIJ6"/>
<proteinExistence type="inferred from homology"/>